<sequence>MRDKMSDDNSDENVLIVPDDIVVEPPRFSKRKMHKDLVQITNLDLVLDVEEGATIDTGLICADKILNEKNCDVQLVDFHEETENEYLRQRGVHLDHLTKKENIQQT</sequence>
<dbReference type="AlphaFoldDB" id="A0A7S4VZS1"/>
<reference evidence="1" key="1">
    <citation type="submission" date="2021-01" db="EMBL/GenBank/DDBJ databases">
        <authorList>
            <person name="Corre E."/>
            <person name="Pelletier E."/>
            <person name="Niang G."/>
            <person name="Scheremetjew M."/>
            <person name="Finn R."/>
            <person name="Kale V."/>
            <person name="Holt S."/>
            <person name="Cochrane G."/>
            <person name="Meng A."/>
            <person name="Brown T."/>
            <person name="Cohen L."/>
        </authorList>
    </citation>
    <scope>NUCLEOTIDE SEQUENCE</scope>
    <source>
        <strain evidence="1">GSO104</strain>
    </source>
</reference>
<dbReference type="EMBL" id="HBNS01022794">
    <property type="protein sequence ID" value="CAE4613173.1"/>
    <property type="molecule type" value="Transcribed_RNA"/>
</dbReference>
<accession>A0A7S4VZS1</accession>
<protein>
    <submittedName>
        <fullName evidence="1">Uncharacterized protein</fullName>
    </submittedName>
</protein>
<evidence type="ECO:0000313" key="1">
    <source>
        <dbReference type="EMBL" id="CAE4613173.1"/>
    </source>
</evidence>
<gene>
    <name evidence="1" type="ORF">DBRI00130_LOCUS18003</name>
</gene>
<name>A0A7S4VZS1_9STRA</name>
<organism evidence="1">
    <name type="scientific">Ditylum brightwellii</name>
    <dbReference type="NCBI Taxonomy" id="49249"/>
    <lineage>
        <taxon>Eukaryota</taxon>
        <taxon>Sar</taxon>
        <taxon>Stramenopiles</taxon>
        <taxon>Ochrophyta</taxon>
        <taxon>Bacillariophyta</taxon>
        <taxon>Mediophyceae</taxon>
        <taxon>Lithodesmiophycidae</taxon>
        <taxon>Lithodesmiales</taxon>
        <taxon>Lithodesmiaceae</taxon>
        <taxon>Ditylum</taxon>
    </lineage>
</organism>
<proteinExistence type="predicted"/>